<dbReference type="EMBL" id="LT906441">
    <property type="protein sequence ID" value="SNV37136.1"/>
    <property type="molecule type" value="Genomic_DNA"/>
</dbReference>
<gene>
    <name evidence="2" type="ORF">SAMEA4412665_01470</name>
</gene>
<dbReference type="AlphaFoldDB" id="A0A239WSH3"/>
<dbReference type="RefSeq" id="WP_065860636.1">
    <property type="nucleotide sequence ID" value="NZ_JAWFFS010000021.1"/>
</dbReference>
<keyword evidence="1" id="KW-0732">Signal</keyword>
<dbReference type="PROSITE" id="PS51257">
    <property type="entry name" value="PROKAR_LIPOPROTEIN"/>
    <property type="match status" value="1"/>
</dbReference>
<evidence type="ECO:0000313" key="2">
    <source>
        <dbReference type="EMBL" id="SNV37136.1"/>
    </source>
</evidence>
<name>A0A239WSH3_9ACTN</name>
<proteinExistence type="predicted"/>
<dbReference type="eggNOG" id="ENOG502ZPNR">
    <property type="taxonomic scope" value="Bacteria"/>
</dbReference>
<evidence type="ECO:0000313" key="3">
    <source>
        <dbReference type="Proteomes" id="UP000215332"/>
    </source>
</evidence>
<sequence>MTTTLKKACVIGMAGIMTIGLGACGNKSDSSSNAAGSDSAASTSTTTLKQVSKDDFTKTFSDKKVGGQKFSVIDSSQVGSQIDRLNQAVSQLKVSPASCDTVFKQVSAGVTKDEMNNVLVAAGGDESKPVAVTFNTKLTDRQKKTYQSQDEQIAKCGKMTMSGQGQTMNVNVKTSPLKGYENISKQASLIDTTSSMGKSDQQHNYQAYVWLTDDQLIRTSASDAKTAESTLKSAIDALKVVQG</sequence>
<feature type="signal peptide" evidence="1">
    <location>
        <begin position="1"/>
        <end position="22"/>
    </location>
</feature>
<feature type="chain" id="PRO_5038580435" description="DUF5642 domain-containing protein" evidence="1">
    <location>
        <begin position="23"/>
        <end position="243"/>
    </location>
</feature>
<accession>A0A239WSH3</accession>
<evidence type="ECO:0008006" key="4">
    <source>
        <dbReference type="Google" id="ProtNLM"/>
    </source>
</evidence>
<organism evidence="2 3">
    <name type="scientific">Cutibacterium granulosum</name>
    <dbReference type="NCBI Taxonomy" id="33011"/>
    <lineage>
        <taxon>Bacteria</taxon>
        <taxon>Bacillati</taxon>
        <taxon>Actinomycetota</taxon>
        <taxon>Actinomycetes</taxon>
        <taxon>Propionibacteriales</taxon>
        <taxon>Propionibacteriaceae</taxon>
        <taxon>Cutibacterium</taxon>
    </lineage>
</organism>
<dbReference type="Proteomes" id="UP000215332">
    <property type="component" value="Chromosome 1"/>
</dbReference>
<dbReference type="KEGG" id="cgrn:4412665_01470"/>
<evidence type="ECO:0000256" key="1">
    <source>
        <dbReference type="SAM" id="SignalP"/>
    </source>
</evidence>
<protein>
    <recommendedName>
        <fullName evidence="4">DUF5642 domain-containing protein</fullName>
    </recommendedName>
</protein>
<reference evidence="2 3" key="1">
    <citation type="submission" date="2017-06" db="EMBL/GenBank/DDBJ databases">
        <authorList>
            <consortium name="Pathogen Informatics"/>
        </authorList>
    </citation>
    <scope>NUCLEOTIDE SEQUENCE [LARGE SCALE GENOMIC DNA]</scope>
    <source>
        <strain evidence="2 3">NCTC11865</strain>
    </source>
</reference>